<evidence type="ECO:0000313" key="6">
    <source>
        <dbReference type="Proteomes" id="UP000274843"/>
    </source>
</evidence>
<dbReference type="PROSITE" id="PS51118">
    <property type="entry name" value="HTH_HXLR"/>
    <property type="match status" value="1"/>
</dbReference>
<keyword evidence="1" id="KW-0805">Transcription regulation</keyword>
<keyword evidence="6" id="KW-1185">Reference proteome</keyword>
<evidence type="ECO:0000256" key="2">
    <source>
        <dbReference type="ARBA" id="ARBA00023125"/>
    </source>
</evidence>
<dbReference type="InterPro" id="IPR036390">
    <property type="entry name" value="WH_DNA-bd_sf"/>
</dbReference>
<dbReference type="PANTHER" id="PTHR33204:SF18">
    <property type="entry name" value="TRANSCRIPTIONAL REGULATORY PROTEIN"/>
    <property type="match status" value="1"/>
</dbReference>
<keyword evidence="3" id="KW-0804">Transcription</keyword>
<organism evidence="5 6">
    <name type="scientific">Amycolatopsis thermoflava</name>
    <dbReference type="NCBI Taxonomy" id="84480"/>
    <lineage>
        <taxon>Bacteria</taxon>
        <taxon>Bacillati</taxon>
        <taxon>Actinomycetota</taxon>
        <taxon>Actinomycetes</taxon>
        <taxon>Pseudonocardiales</taxon>
        <taxon>Pseudonocardiaceae</taxon>
        <taxon>Amycolatopsis</taxon>
        <taxon>Amycolatopsis methanolica group</taxon>
    </lineage>
</organism>
<sequence>MPAVMEGPLADLSSWKTDHCSLVKALEIVGTKSALLILREAFYGTTRFSAFAERIGITETAAAGQLRHLTEAGLLEKQPYRDAGGRTRDEYVLTEMGRDLLPVVIGLMQWADKHLQDGGPPLLYVDQETGAPVRAGLRTDDGHPVELEELGVRLHPAWRRPRSSS</sequence>
<accession>A0A3N2H7Q5</accession>
<proteinExistence type="predicted"/>
<dbReference type="SUPFAM" id="SSF46785">
    <property type="entry name" value="Winged helix' DNA-binding domain"/>
    <property type="match status" value="1"/>
</dbReference>
<evidence type="ECO:0000259" key="4">
    <source>
        <dbReference type="PROSITE" id="PS51118"/>
    </source>
</evidence>
<dbReference type="Gene3D" id="1.10.10.10">
    <property type="entry name" value="Winged helix-like DNA-binding domain superfamily/Winged helix DNA-binding domain"/>
    <property type="match status" value="1"/>
</dbReference>
<dbReference type="GO" id="GO:0003677">
    <property type="term" value="F:DNA binding"/>
    <property type="evidence" value="ECO:0007669"/>
    <property type="project" value="UniProtKB-KW"/>
</dbReference>
<dbReference type="Pfam" id="PF01638">
    <property type="entry name" value="HxlR"/>
    <property type="match status" value="1"/>
</dbReference>
<dbReference type="EMBL" id="RKHY01000001">
    <property type="protein sequence ID" value="ROS44966.1"/>
    <property type="molecule type" value="Genomic_DNA"/>
</dbReference>
<dbReference type="AlphaFoldDB" id="A0A3N2H7Q5"/>
<gene>
    <name evidence="5" type="ORF">EDD35_7424</name>
</gene>
<name>A0A3N2H7Q5_9PSEU</name>
<keyword evidence="2" id="KW-0238">DNA-binding</keyword>
<feature type="domain" description="HTH hxlR-type" evidence="4">
    <location>
        <begin position="20"/>
        <end position="119"/>
    </location>
</feature>
<dbReference type="InterPro" id="IPR036388">
    <property type="entry name" value="WH-like_DNA-bd_sf"/>
</dbReference>
<dbReference type="PANTHER" id="PTHR33204">
    <property type="entry name" value="TRANSCRIPTIONAL REGULATOR, MARR FAMILY"/>
    <property type="match status" value="1"/>
</dbReference>
<reference evidence="5 6" key="1">
    <citation type="submission" date="2018-11" db="EMBL/GenBank/DDBJ databases">
        <title>Sequencing the genomes of 1000 actinobacteria strains.</title>
        <authorList>
            <person name="Klenk H.-P."/>
        </authorList>
    </citation>
    <scope>NUCLEOTIDE SEQUENCE [LARGE SCALE GENOMIC DNA]</scope>
    <source>
        <strain evidence="5 6">DSM 44348</strain>
    </source>
</reference>
<protein>
    <submittedName>
        <fullName evidence="5">HxlR family transcriptional regulator</fullName>
    </submittedName>
</protein>
<evidence type="ECO:0000256" key="1">
    <source>
        <dbReference type="ARBA" id="ARBA00023015"/>
    </source>
</evidence>
<comment type="caution">
    <text evidence="5">The sequence shown here is derived from an EMBL/GenBank/DDBJ whole genome shotgun (WGS) entry which is preliminary data.</text>
</comment>
<evidence type="ECO:0000256" key="3">
    <source>
        <dbReference type="ARBA" id="ARBA00023163"/>
    </source>
</evidence>
<dbReference type="InterPro" id="IPR002577">
    <property type="entry name" value="HTH_HxlR"/>
</dbReference>
<evidence type="ECO:0000313" key="5">
    <source>
        <dbReference type="EMBL" id="ROS44966.1"/>
    </source>
</evidence>
<dbReference type="Proteomes" id="UP000274843">
    <property type="component" value="Unassembled WGS sequence"/>
</dbReference>